<dbReference type="PANTHER" id="PTHR34814:SF1">
    <property type="entry name" value="NITROSOGUANIDINE RESISTANCE PROTEIN SNG1"/>
    <property type="match status" value="1"/>
</dbReference>
<name>A0A1X7QW91_9SACH</name>
<protein>
    <submittedName>
        <fullName evidence="4">Similar to Saccharomyces cerevisiae YGR197C SNG1 Protein involved in resistance to nitrosoguanidine (MNNG) and 6-azauracil (6-AU)</fullName>
    </submittedName>
</protein>
<feature type="transmembrane region" description="Helical" evidence="2">
    <location>
        <begin position="507"/>
        <end position="528"/>
    </location>
</feature>
<feature type="domain" description="DUF3533" evidence="3">
    <location>
        <begin position="128"/>
        <end position="518"/>
    </location>
</feature>
<evidence type="ECO:0000313" key="5">
    <source>
        <dbReference type="Proteomes" id="UP000196158"/>
    </source>
</evidence>
<evidence type="ECO:0000256" key="1">
    <source>
        <dbReference type="SAM" id="MobiDB-lite"/>
    </source>
</evidence>
<dbReference type="GO" id="GO:0016020">
    <property type="term" value="C:membrane"/>
    <property type="evidence" value="ECO:0007669"/>
    <property type="project" value="TreeGrafter"/>
</dbReference>
<feature type="transmembrane region" description="Helical" evidence="2">
    <location>
        <begin position="452"/>
        <end position="471"/>
    </location>
</feature>
<keyword evidence="5" id="KW-1185">Reference proteome</keyword>
<dbReference type="InterPro" id="IPR022703">
    <property type="entry name" value="DUF3533"/>
</dbReference>
<feature type="transmembrane region" description="Helical" evidence="2">
    <location>
        <begin position="379"/>
        <end position="404"/>
    </location>
</feature>
<dbReference type="AlphaFoldDB" id="A0A1X7QW91"/>
<dbReference type="STRING" id="1789683.A0A1X7QW91"/>
<keyword evidence="2" id="KW-1133">Transmembrane helix</keyword>
<feature type="transmembrane region" description="Helical" evidence="2">
    <location>
        <begin position="424"/>
        <end position="445"/>
    </location>
</feature>
<evidence type="ECO:0000313" key="4">
    <source>
        <dbReference type="EMBL" id="SMN17713.1"/>
    </source>
</evidence>
<keyword evidence="2" id="KW-0472">Membrane</keyword>
<accession>A0A1X7QW91</accession>
<gene>
    <name evidence="4" type="ORF">KASA_0Q00506G</name>
</gene>
<proteinExistence type="predicted"/>
<feature type="compositionally biased region" description="Polar residues" evidence="1">
    <location>
        <begin position="31"/>
        <end position="42"/>
    </location>
</feature>
<dbReference type="OrthoDB" id="2140105at2759"/>
<feature type="transmembrane region" description="Helical" evidence="2">
    <location>
        <begin position="346"/>
        <end position="367"/>
    </location>
</feature>
<sequence length="547" mass="62728">MSNNIETENAESVDKMLAQNQPQILSDLVNGCNTLGQSSDGQTELDYPRRDSQADSNHIYDGFKGSNMSDLEGSLGNDTRADKAELSEEISVDDVNNLETLTKIRTNPFSRKLKDQRKKIGIKFVVTILIFAVFIFTIFTLYQGSTVDTEKYYHRLNFLAVLQDDTLTSEMMELPIIPLTEIVNATIQTTPGKWSVYNSTTFSEKYNISMDTETINSKIIERVYHEYFWISLNVKPNATLQLFNSIVNSTAVPFNATDIFEVTFVSGRDPTNIPPNILPLVQGLEARFKAYYYSTYLPSFLANIRDSSNYTISTNLENLASAGNIGFYYNDYRPFYRRGLITPTQVGVIDGLLLTVFQFLIYSPLHMEMSKLLCPRNYIVYRLSISIITFFFISLFYCSIPGFFGFDYGRAFGRSGFIIYWMSTWLYMVACGSTNENVISLIFLWKPEFMGFWITIFVMLNVAPSFFPMALDNVFYRYGYAMPIHNAIDIFRVIFLDTSRRHMGRNYGVLVAWIVVNSVLCPIILKYVDKVNRRRQLQVIKEGSKLE</sequence>
<dbReference type="Pfam" id="PF12051">
    <property type="entry name" value="DUF3533"/>
    <property type="match status" value="1"/>
</dbReference>
<feature type="region of interest" description="Disordered" evidence="1">
    <location>
        <begin position="31"/>
        <end position="59"/>
    </location>
</feature>
<reference evidence="4 5" key="1">
    <citation type="submission" date="2017-04" db="EMBL/GenBank/DDBJ databases">
        <authorList>
            <person name="Afonso C.L."/>
            <person name="Miller P.J."/>
            <person name="Scott M.A."/>
            <person name="Spackman E."/>
            <person name="Goraichik I."/>
            <person name="Dimitrov K.M."/>
            <person name="Suarez D.L."/>
            <person name="Swayne D.E."/>
        </authorList>
    </citation>
    <scope>NUCLEOTIDE SEQUENCE [LARGE SCALE GENOMIC DNA]</scope>
</reference>
<dbReference type="PANTHER" id="PTHR34814">
    <property type="entry name" value="NITROSOGUANIDINE RESISTANCE PROTEIN SNG1"/>
    <property type="match status" value="1"/>
</dbReference>
<organism evidence="4 5">
    <name type="scientific">Maudiozyma saulgeensis</name>
    <dbReference type="NCBI Taxonomy" id="1789683"/>
    <lineage>
        <taxon>Eukaryota</taxon>
        <taxon>Fungi</taxon>
        <taxon>Dikarya</taxon>
        <taxon>Ascomycota</taxon>
        <taxon>Saccharomycotina</taxon>
        <taxon>Saccharomycetes</taxon>
        <taxon>Saccharomycetales</taxon>
        <taxon>Saccharomycetaceae</taxon>
        <taxon>Maudiozyma</taxon>
    </lineage>
</organism>
<evidence type="ECO:0000256" key="2">
    <source>
        <dbReference type="SAM" id="Phobius"/>
    </source>
</evidence>
<dbReference type="InterPro" id="IPR053001">
    <property type="entry name" value="MNNG_permease-like"/>
</dbReference>
<evidence type="ECO:0000259" key="3">
    <source>
        <dbReference type="Pfam" id="PF12051"/>
    </source>
</evidence>
<feature type="transmembrane region" description="Helical" evidence="2">
    <location>
        <begin position="120"/>
        <end position="142"/>
    </location>
</feature>
<keyword evidence="2" id="KW-0812">Transmembrane</keyword>
<dbReference type="EMBL" id="FXLY01000002">
    <property type="protein sequence ID" value="SMN17713.1"/>
    <property type="molecule type" value="Genomic_DNA"/>
</dbReference>
<dbReference type="Proteomes" id="UP000196158">
    <property type="component" value="Unassembled WGS sequence"/>
</dbReference>